<dbReference type="EMBL" id="CP001710">
    <property type="protein sequence ID" value="ADL59311.1"/>
    <property type="molecule type" value="Genomic_DNA"/>
</dbReference>
<evidence type="ECO:0000313" key="1">
    <source>
        <dbReference type="EMBL" id="ADL59311.1"/>
    </source>
</evidence>
<sequence>MIEMKQFLITPAAGKRLIARGMLRHPEVERVLEDGTLVIIAGTTNGYIAEEILAGIGEDGFDRRGFHRGITVPANIRRDDMGRMGTDFPGDVVIRDGRWERGLEIFDVADELGRGDLVLKGANALDYRSGRAAVYIGHPMGGTVLAALQAAVGRKTGLIVPVGLEKIIPGDLDATALKLNSAAADGPGMLPIPGRVFTEVDALELLTGASAEPVAAGGVCGAEGAFYMLVEGSERSLELAERIVGEIADEPPYANLYYNKK</sequence>
<evidence type="ECO:0000313" key="2">
    <source>
        <dbReference type="Proteomes" id="UP000000345"/>
    </source>
</evidence>
<gene>
    <name evidence="1" type="ordered locus">MTBMA_c17430</name>
</gene>
<reference evidence="1 2" key="2">
    <citation type="journal article" date="2010" name="J. Bacteriol.">
        <title>Complete genome sequence of Methanothermobacter marburgensis, a methanoarchaeon model organism.</title>
        <authorList>
            <person name="Liesegang H."/>
            <person name="Kaster A.K."/>
            <person name="Wiezer A."/>
            <person name="Goenrich M."/>
            <person name="Wollherr A."/>
            <person name="Seedorf H."/>
            <person name="Gottschalk G."/>
            <person name="Thauer R.K."/>
        </authorList>
    </citation>
    <scope>NUCLEOTIDE SEQUENCE [LARGE SCALE GENOMIC DNA]</scope>
    <source>
        <strain evidence="2">ATCC BAA-927 / DSM 2133 / JCM 14651 / NBRC 100331 / OCM 82 / Marburg</strain>
    </source>
</reference>
<dbReference type="KEGG" id="mmg:MTBMA_c17430"/>
<dbReference type="AlphaFoldDB" id="D9PYL3"/>
<dbReference type="STRING" id="79929.MTBMA_c17430"/>
<accession>D9PYL3</accession>
<name>D9PYL3_METTM</name>
<reference key="1">
    <citation type="submission" date="2009-08" db="EMBL/GenBank/DDBJ databases">
        <title>The genome sequence of Methanothermobacter marburgensis.</title>
        <authorList>
            <person name="Kaster A."/>
            <person name="Seedorf H."/>
            <person name="Goenrich M."/>
            <person name="Wiezer A."/>
            <person name="Liesegang H."/>
            <person name="Thauer R."/>
            <person name="Gottschalk G."/>
        </authorList>
    </citation>
    <scope>NUCLEOTIDE SEQUENCE</scope>
    <source>
        <strain>Marburg</strain>
    </source>
</reference>
<dbReference type="HOGENOM" id="CLU_087835_0_0_2"/>
<dbReference type="Proteomes" id="UP000000345">
    <property type="component" value="Chromosome"/>
</dbReference>
<dbReference type="PATRIC" id="fig|79929.8.peg.1680"/>
<dbReference type="GeneID" id="77400510"/>
<dbReference type="RefSeq" id="WP_013296521.1">
    <property type="nucleotide sequence ID" value="NC_014408.1"/>
</dbReference>
<organism evidence="1 2">
    <name type="scientific">Methanothermobacter marburgensis (strain ATCC BAA-927 / DSM 2133 / JCM 14651 / NBRC 100331 / OCM 82 / Marburg)</name>
    <name type="common">Methanobacterium thermoautotrophicum</name>
    <dbReference type="NCBI Taxonomy" id="79929"/>
    <lineage>
        <taxon>Archaea</taxon>
        <taxon>Methanobacteriati</taxon>
        <taxon>Methanobacteriota</taxon>
        <taxon>Methanomada group</taxon>
        <taxon>Methanobacteria</taxon>
        <taxon>Methanobacteriales</taxon>
        <taxon>Methanobacteriaceae</taxon>
        <taxon>Methanothermobacter</taxon>
    </lineage>
</organism>
<proteinExistence type="predicted"/>
<keyword evidence="2" id="KW-1185">Reference proteome</keyword>
<protein>
    <submittedName>
        <fullName evidence="1">Uncharacterized protein</fullName>
    </submittedName>
</protein>
<dbReference type="OrthoDB" id="98447at2157"/>
<dbReference type="PaxDb" id="79929-MTBMA_c17430"/>